<proteinExistence type="predicted"/>
<dbReference type="InterPro" id="IPR017136">
    <property type="entry name" value="UCP037205"/>
</dbReference>
<evidence type="ECO:0000313" key="2">
    <source>
        <dbReference type="Proteomes" id="UP000244817"/>
    </source>
</evidence>
<dbReference type="AlphaFoldDB" id="A0A2T7FXZ2"/>
<dbReference type="Pfam" id="PF10013">
    <property type="entry name" value="DUF2256"/>
    <property type="match status" value="1"/>
</dbReference>
<keyword evidence="2" id="KW-1185">Reference proteome</keyword>
<dbReference type="EMBL" id="QCYG01000004">
    <property type="protein sequence ID" value="PVA07040.1"/>
    <property type="molecule type" value="Genomic_DNA"/>
</dbReference>
<comment type="caution">
    <text evidence="1">The sequence shown here is derived from an EMBL/GenBank/DDBJ whole genome shotgun (WGS) entry which is preliminary data.</text>
</comment>
<dbReference type="PANTHER" id="PTHR37463:SF1">
    <property type="entry name" value="DUF2256 DOMAIN-CONTAINING PROTEIN"/>
    <property type="match status" value="1"/>
</dbReference>
<gene>
    <name evidence="1" type="ORF">DC363_07835</name>
</gene>
<name>A0A2T7FXZ2_9RHOB</name>
<sequence>MKMRRKSDLPSKLCKTCGRPFVWRRKWARDWEQVQYCSRRCRTARDVLNSQEIR</sequence>
<evidence type="ECO:0000313" key="1">
    <source>
        <dbReference type="EMBL" id="PVA07040.1"/>
    </source>
</evidence>
<dbReference type="OrthoDB" id="27194at2"/>
<dbReference type="Proteomes" id="UP000244817">
    <property type="component" value="Unassembled WGS sequence"/>
</dbReference>
<protein>
    <submittedName>
        <fullName evidence="1">DUF2256 domain-containing protein</fullName>
    </submittedName>
</protein>
<organism evidence="1 2">
    <name type="scientific">Thalassorhabdomicrobium marinisediminis</name>
    <dbReference type="NCBI Taxonomy" id="2170577"/>
    <lineage>
        <taxon>Bacteria</taxon>
        <taxon>Pseudomonadati</taxon>
        <taxon>Pseudomonadota</taxon>
        <taxon>Alphaproteobacteria</taxon>
        <taxon>Rhodobacterales</taxon>
        <taxon>Paracoccaceae</taxon>
        <taxon>Thalassorhabdomicrobium</taxon>
    </lineage>
</organism>
<dbReference type="PIRSF" id="PIRSF037205">
    <property type="entry name" value="UCP037205"/>
    <property type="match status" value="1"/>
</dbReference>
<reference evidence="1 2" key="1">
    <citation type="submission" date="2018-04" db="EMBL/GenBank/DDBJ databases">
        <title>Pelagivirga bohaiensis gen. nov., sp. nov., a bacterium isolated from the Bohai Sea.</title>
        <authorList>
            <person name="Ji X."/>
        </authorList>
    </citation>
    <scope>NUCLEOTIDE SEQUENCE [LARGE SCALE GENOMIC DNA]</scope>
    <source>
        <strain evidence="1 2">BH-SD16</strain>
    </source>
</reference>
<accession>A0A2T7FXZ2</accession>
<dbReference type="PANTHER" id="PTHR37463">
    <property type="entry name" value="GSL3115 PROTEIN"/>
    <property type="match status" value="1"/>
</dbReference>